<evidence type="ECO:0000256" key="1">
    <source>
        <dbReference type="ARBA" id="ARBA00006484"/>
    </source>
</evidence>
<reference evidence="5 6" key="1">
    <citation type="submission" date="2018-08" db="EMBL/GenBank/DDBJ databases">
        <title>Genome and evolution of the arbuscular mycorrhizal fungus Diversispora epigaea (formerly Glomus versiforme) and its bacterial endosymbionts.</title>
        <authorList>
            <person name="Sun X."/>
            <person name="Fei Z."/>
            <person name="Harrison M."/>
        </authorList>
    </citation>
    <scope>NUCLEOTIDE SEQUENCE [LARGE SCALE GENOMIC DNA]</scope>
    <source>
        <strain evidence="5 6">IT104</strain>
    </source>
</reference>
<dbReference type="Proteomes" id="UP000266861">
    <property type="component" value="Unassembled WGS sequence"/>
</dbReference>
<dbReference type="InterPro" id="IPR036291">
    <property type="entry name" value="NAD(P)-bd_dom_sf"/>
</dbReference>
<dbReference type="InterPro" id="IPR052178">
    <property type="entry name" value="Sec_Metab_Biosynth_SDR"/>
</dbReference>
<evidence type="ECO:0000313" key="5">
    <source>
        <dbReference type="EMBL" id="RHZ52456.1"/>
    </source>
</evidence>
<dbReference type="PRINTS" id="PR00080">
    <property type="entry name" value="SDRFAMILY"/>
</dbReference>
<organism evidence="5 6">
    <name type="scientific">Diversispora epigaea</name>
    <dbReference type="NCBI Taxonomy" id="1348612"/>
    <lineage>
        <taxon>Eukaryota</taxon>
        <taxon>Fungi</taxon>
        <taxon>Fungi incertae sedis</taxon>
        <taxon>Mucoromycota</taxon>
        <taxon>Glomeromycotina</taxon>
        <taxon>Glomeromycetes</taxon>
        <taxon>Diversisporales</taxon>
        <taxon>Diversisporaceae</taxon>
        <taxon>Diversispora</taxon>
    </lineage>
</organism>
<evidence type="ECO:0000256" key="3">
    <source>
        <dbReference type="ARBA" id="ARBA00023002"/>
    </source>
</evidence>
<dbReference type="PRINTS" id="PR00081">
    <property type="entry name" value="GDHRDH"/>
</dbReference>
<comment type="similarity">
    <text evidence="1 4">Belongs to the short-chain dehydrogenases/reductases (SDR) family.</text>
</comment>
<evidence type="ECO:0008006" key="7">
    <source>
        <dbReference type="Google" id="ProtNLM"/>
    </source>
</evidence>
<dbReference type="PANTHER" id="PTHR43618:SF17">
    <property type="entry name" value="RHAMNOLIPIDS BIOSYNTHESIS 3-OXOACYL-[ACYL-CARRIER-PROTEIN] REDUCTASE"/>
    <property type="match status" value="1"/>
</dbReference>
<proteinExistence type="inferred from homology"/>
<evidence type="ECO:0000313" key="6">
    <source>
        <dbReference type="Proteomes" id="UP000266861"/>
    </source>
</evidence>
<dbReference type="EMBL" id="PQFF01000403">
    <property type="protein sequence ID" value="RHZ52456.1"/>
    <property type="molecule type" value="Genomic_DNA"/>
</dbReference>
<dbReference type="GO" id="GO:0016491">
    <property type="term" value="F:oxidoreductase activity"/>
    <property type="evidence" value="ECO:0007669"/>
    <property type="project" value="UniProtKB-KW"/>
</dbReference>
<keyword evidence="6" id="KW-1185">Reference proteome</keyword>
<dbReference type="PANTHER" id="PTHR43618">
    <property type="entry name" value="7-ALPHA-HYDROXYSTEROID DEHYDROGENASE"/>
    <property type="match status" value="1"/>
</dbReference>
<sequence length="264" mass="28994">MDLNSLFGVKDKIVLITGGSRGIGLMIAKGFIANGAKVYISSRTVEVCDQVAKELSAKGPGKAISLPADLQKLSECKRLIAEIKKREGKLHVLINNAGINWRAPFENYSDEEFEKVMNLNLKRIFSLTQCALPLLEKVATKDDPARVINIGSMEGESIMPKIYAYSVSKAALHHLTRMMAGNLSDRYITFNTIAPGIFKSKMTEEFLEHYKKVFESITPLNRIGTEEDMAGTCIYLSSRAGAFTTGATIVVDGGILCKPRISKL</sequence>
<keyword evidence="3" id="KW-0560">Oxidoreductase</keyword>
<dbReference type="STRING" id="1348612.A0A397GSM7"/>
<dbReference type="Gene3D" id="3.40.50.720">
    <property type="entry name" value="NAD(P)-binding Rossmann-like Domain"/>
    <property type="match status" value="1"/>
</dbReference>
<dbReference type="FunFam" id="3.40.50.720:FF:000084">
    <property type="entry name" value="Short-chain dehydrogenase reductase"/>
    <property type="match status" value="1"/>
</dbReference>
<protein>
    <recommendedName>
        <fullName evidence="7">3-oxoacyl-ACP reductase</fullName>
    </recommendedName>
</protein>
<dbReference type="SUPFAM" id="SSF51735">
    <property type="entry name" value="NAD(P)-binding Rossmann-fold domains"/>
    <property type="match status" value="1"/>
</dbReference>
<evidence type="ECO:0000256" key="4">
    <source>
        <dbReference type="RuleBase" id="RU000363"/>
    </source>
</evidence>
<evidence type="ECO:0000256" key="2">
    <source>
        <dbReference type="ARBA" id="ARBA00022857"/>
    </source>
</evidence>
<dbReference type="Pfam" id="PF00106">
    <property type="entry name" value="adh_short"/>
    <property type="match status" value="1"/>
</dbReference>
<dbReference type="AlphaFoldDB" id="A0A397GSM7"/>
<dbReference type="OrthoDB" id="294295at2759"/>
<gene>
    <name evidence="5" type="ORF">Glove_461g47</name>
</gene>
<keyword evidence="2" id="KW-0521">NADP</keyword>
<name>A0A397GSM7_9GLOM</name>
<accession>A0A397GSM7</accession>
<dbReference type="PROSITE" id="PS00061">
    <property type="entry name" value="ADH_SHORT"/>
    <property type="match status" value="1"/>
</dbReference>
<dbReference type="InterPro" id="IPR002347">
    <property type="entry name" value="SDR_fam"/>
</dbReference>
<comment type="caution">
    <text evidence="5">The sequence shown here is derived from an EMBL/GenBank/DDBJ whole genome shotgun (WGS) entry which is preliminary data.</text>
</comment>
<dbReference type="InterPro" id="IPR020904">
    <property type="entry name" value="Sc_DH/Rdtase_CS"/>
</dbReference>